<dbReference type="GO" id="GO:0005524">
    <property type="term" value="F:ATP binding"/>
    <property type="evidence" value="ECO:0007669"/>
    <property type="project" value="InterPro"/>
</dbReference>
<dbReference type="EMBL" id="CP002159">
    <property type="protein sequence ID" value="ADL56904.1"/>
    <property type="molecule type" value="Genomic_DNA"/>
</dbReference>
<dbReference type="Gene3D" id="3.40.50.300">
    <property type="entry name" value="P-loop containing nucleotide triphosphate hydrolases"/>
    <property type="match status" value="1"/>
</dbReference>
<dbReference type="Proteomes" id="UP000001235">
    <property type="component" value="Chromosome"/>
</dbReference>
<reference evidence="2 3" key="1">
    <citation type="submission" date="2010-08" db="EMBL/GenBank/DDBJ databases">
        <title>Complete sequence of Gallionella capsiferriformans ES-2.</title>
        <authorList>
            <consortium name="US DOE Joint Genome Institute"/>
            <person name="Lucas S."/>
            <person name="Copeland A."/>
            <person name="Lapidus A."/>
            <person name="Cheng J.-F."/>
            <person name="Bruce D."/>
            <person name="Goodwin L."/>
            <person name="Pitluck S."/>
            <person name="Chertkov O."/>
            <person name="Davenport K.W."/>
            <person name="Detter J.C."/>
            <person name="Han C."/>
            <person name="Tapia R."/>
            <person name="Land M."/>
            <person name="Hauser L."/>
            <person name="Chang Y.-J."/>
            <person name="Jeffries C."/>
            <person name="Kyrpides N."/>
            <person name="Ivanova N."/>
            <person name="Mikhailova N."/>
            <person name="Shelobolina E.S."/>
            <person name="Picardal F."/>
            <person name="Roden E."/>
            <person name="Emerson D."/>
            <person name="Woyke T."/>
        </authorList>
    </citation>
    <scope>NUCLEOTIDE SEQUENCE [LARGE SCALE GENOMIC DNA]</scope>
    <source>
        <strain evidence="2 3">ES-2</strain>
    </source>
</reference>
<dbReference type="SUPFAM" id="SSF52540">
    <property type="entry name" value="P-loop containing nucleoside triphosphate hydrolases"/>
    <property type="match status" value="1"/>
</dbReference>
<feature type="domain" description="ATPase AAA-type core" evidence="1">
    <location>
        <begin position="277"/>
        <end position="354"/>
    </location>
</feature>
<dbReference type="InterPro" id="IPR003959">
    <property type="entry name" value="ATPase_AAA_core"/>
</dbReference>
<protein>
    <recommendedName>
        <fullName evidence="1">ATPase AAA-type core domain-containing protein</fullName>
    </recommendedName>
</protein>
<dbReference type="Pfam" id="PF13304">
    <property type="entry name" value="AAA_21"/>
    <property type="match status" value="1"/>
</dbReference>
<evidence type="ECO:0000259" key="1">
    <source>
        <dbReference type="Pfam" id="PF13304"/>
    </source>
</evidence>
<dbReference type="KEGG" id="gca:Galf_2912"/>
<evidence type="ECO:0000313" key="2">
    <source>
        <dbReference type="EMBL" id="ADL56904.1"/>
    </source>
</evidence>
<organism evidence="2 3">
    <name type="scientific">Gallionella capsiferriformans (strain ES-2)</name>
    <name type="common">Gallionella ferruginea capsiferriformans (strain ES-2)</name>
    <dbReference type="NCBI Taxonomy" id="395494"/>
    <lineage>
        <taxon>Bacteria</taxon>
        <taxon>Pseudomonadati</taxon>
        <taxon>Pseudomonadota</taxon>
        <taxon>Betaproteobacteria</taxon>
        <taxon>Nitrosomonadales</taxon>
        <taxon>Gallionellaceae</taxon>
        <taxon>Gallionella</taxon>
    </lineage>
</organism>
<dbReference type="PANTHER" id="PTHR43581">
    <property type="entry name" value="ATP/GTP PHOSPHATASE"/>
    <property type="match status" value="1"/>
</dbReference>
<dbReference type="HOGENOM" id="CLU_033408_0_0_4"/>
<name>D9SE82_GALCS</name>
<dbReference type="OrthoDB" id="9815944at2"/>
<evidence type="ECO:0000313" key="3">
    <source>
        <dbReference type="Proteomes" id="UP000001235"/>
    </source>
</evidence>
<accession>D9SE82</accession>
<sequence>MKIYLSSAAFYNRAPFDKLELCFEENEIAVLTAVNGRGKTTVLSHIVDAFHEMARPFFQGGYKGKENDFYRISSSIENLDGTKSSLSYLRFKTSAGEYIDYANARGALTETEYNAFELPSNKIQFHELKEQIDRVGFAKKISSNLDQKKAEAIFASNVLTYFPSYRYEAPGYLNDSYKVELDFAKTSRFSGRLKNPIEVISGLPQLANWIMDVVLDLSLYKDSHSEILFNNLNAILTNTIISKGLGTLRFGIGQRGSGSARIQVVKNQSVPEQIYPSIFNISSGESSMLCMFGELIRQADNNTNNIQFNAISGIVIIDEVDKHLHIKLQKEVLPLLFSLFPNVQFIVSSHSPFLSMGLAEVAPDRARIIDLETFGISKDPTTNELYAEVYQMMIGENERFKVLYRSLEEKLNSGTVPLVITEGKTDIQHLRSAKTQLNIQGCDIEFFDIPGDWGDSKLKLLLEQLSKVAQSRKIIGIFDRDVANIVSDIEKDERTYKAYGNNVFAFCLPVPSGRENYTNISIEFFYKDSDIKKEKAGKRLYFDNEVGFEQCGANKNDRTLFQRNEPKLSIENTKKIFDENVGALNWIHSKAVFSDLIENDPEFSKDFDFSNFQLIFTRLEDVISSTNSI</sequence>
<dbReference type="eggNOG" id="COG3950">
    <property type="taxonomic scope" value="Bacteria"/>
</dbReference>
<dbReference type="GO" id="GO:0016887">
    <property type="term" value="F:ATP hydrolysis activity"/>
    <property type="evidence" value="ECO:0007669"/>
    <property type="project" value="InterPro"/>
</dbReference>
<keyword evidence="3" id="KW-1185">Reference proteome</keyword>
<dbReference type="AlphaFoldDB" id="D9SE82"/>
<dbReference type="InterPro" id="IPR051396">
    <property type="entry name" value="Bact_Antivir_Def_Nuclease"/>
</dbReference>
<dbReference type="InterPro" id="IPR027417">
    <property type="entry name" value="P-loop_NTPase"/>
</dbReference>
<dbReference type="RefSeq" id="WP_013294806.1">
    <property type="nucleotide sequence ID" value="NC_014394.1"/>
</dbReference>
<proteinExistence type="predicted"/>
<gene>
    <name evidence="2" type="ordered locus">Galf_2912</name>
</gene>
<dbReference type="PANTHER" id="PTHR43581:SF2">
    <property type="entry name" value="EXCINUCLEASE ATPASE SUBUNIT"/>
    <property type="match status" value="1"/>
</dbReference>